<gene>
    <name evidence="1" type="ORF">EVA_16329</name>
</gene>
<proteinExistence type="predicted"/>
<dbReference type="InterPro" id="IPR038763">
    <property type="entry name" value="DHH_sf"/>
</dbReference>
<evidence type="ECO:0000313" key="1">
    <source>
        <dbReference type="EMBL" id="EJW95565.1"/>
    </source>
</evidence>
<protein>
    <submittedName>
        <fullName evidence="1">Protein containing Phosphoesterase, RecJ-like domain protein</fullName>
    </submittedName>
</protein>
<feature type="non-terminal residue" evidence="1">
    <location>
        <position position="37"/>
    </location>
</feature>
<dbReference type="SUPFAM" id="SSF64182">
    <property type="entry name" value="DHH phosphoesterases"/>
    <property type="match status" value="1"/>
</dbReference>
<sequence>METIYVTGHRNPDTDSIVAAMAYTELRHALGEREYEA</sequence>
<organism evidence="1">
    <name type="scientific">gut metagenome</name>
    <dbReference type="NCBI Taxonomy" id="749906"/>
    <lineage>
        <taxon>unclassified sequences</taxon>
        <taxon>metagenomes</taxon>
        <taxon>organismal metagenomes</taxon>
    </lineage>
</organism>
<dbReference type="AlphaFoldDB" id="J9C6X8"/>
<comment type="caution">
    <text evidence="1">The sequence shown here is derived from an EMBL/GenBank/DDBJ whole genome shotgun (WGS) entry which is preliminary data.</text>
</comment>
<accession>J9C6X8</accession>
<reference evidence="1" key="1">
    <citation type="journal article" date="2012" name="PLoS ONE">
        <title>Gene sets for utilization of primary and secondary nutrition supplies in the distal gut of endangered iberian lynx.</title>
        <authorList>
            <person name="Alcaide M."/>
            <person name="Messina E."/>
            <person name="Richter M."/>
            <person name="Bargiela R."/>
            <person name="Peplies J."/>
            <person name="Huws S.A."/>
            <person name="Newbold C.J."/>
            <person name="Golyshin P.N."/>
            <person name="Simon M.A."/>
            <person name="Lopez G."/>
            <person name="Yakimov M.M."/>
            <person name="Ferrer M."/>
        </authorList>
    </citation>
    <scope>NUCLEOTIDE SEQUENCE</scope>
</reference>
<dbReference type="EMBL" id="AMCI01005727">
    <property type="protein sequence ID" value="EJW95565.1"/>
    <property type="molecule type" value="Genomic_DNA"/>
</dbReference>
<name>J9C6X8_9ZZZZ</name>
<dbReference type="Gene3D" id="3.90.1640.10">
    <property type="entry name" value="inorganic pyrophosphatase (n-terminal core)"/>
    <property type="match status" value="1"/>
</dbReference>